<dbReference type="Gene3D" id="3.20.20.80">
    <property type="entry name" value="Glycosidases"/>
    <property type="match status" value="1"/>
</dbReference>
<accession>A0A1H2VPW9</accession>
<dbReference type="RefSeq" id="WP_090120434.1">
    <property type="nucleotide sequence ID" value="NZ_FNNJ01000002.1"/>
</dbReference>
<dbReference type="Pfam" id="PF00331">
    <property type="entry name" value="Glyco_hydro_10"/>
    <property type="match status" value="1"/>
</dbReference>
<dbReference type="Gene3D" id="2.60.40.10">
    <property type="entry name" value="Immunoglobulins"/>
    <property type="match status" value="1"/>
</dbReference>
<dbReference type="InterPro" id="IPR017853">
    <property type="entry name" value="GH"/>
</dbReference>
<feature type="chain" id="PRO_5011490395" description="Beta-xylanase" evidence="10">
    <location>
        <begin position="22"/>
        <end position="452"/>
    </location>
</feature>
<evidence type="ECO:0000256" key="3">
    <source>
        <dbReference type="ARBA" id="ARBA00022651"/>
    </source>
</evidence>
<dbReference type="InterPro" id="IPR001000">
    <property type="entry name" value="GH10_dom"/>
</dbReference>
<evidence type="ECO:0000256" key="4">
    <source>
        <dbReference type="ARBA" id="ARBA00022729"/>
    </source>
</evidence>
<sequence>MKINKLLIVLFISIISFSCSNGDGEDLLGTEVEIPEVLQASFEYTISSDDPFVLLLENTTTSSASFSSYWDFGLENGTEADEPGIDEVRYNESGEYEIKLYVIYDGVTTTASKTIRVDENGICPNGFCGSGSSESLKAAATTFSVGTITRSAWVNAGGQHTDILKQEFNNLTSEYEMKMNIMYPSEGSYDFSAADAIVDFAVANDINVHGHALIWHNATPSWVENFSGTDAEFEAMVEDYITTTLTRYKGKVRSWDVVNEALEDGAGHPLRNSVFRQKMGDDYIKKCFQFARNADPDVLLFYNDYNMAASSTKRAAMFGIVDDLGDLIDGVGGQMHISYDGPSASQIQSLADGVVSRDLKLHFAELDIRANPSNDLTSLTNERAEKQRDKYEEVVKIYNSIPLDNKFALTVWGVRDNESWLINFWGNDDWPLLFDAGYNKKQAYFGFLAGLQ</sequence>
<dbReference type="PANTHER" id="PTHR31490:SF88">
    <property type="entry name" value="BETA-XYLANASE"/>
    <property type="match status" value="1"/>
</dbReference>
<comment type="catalytic activity">
    <reaction evidence="1 9">
        <text>Endohydrolysis of (1-&gt;4)-beta-D-xylosidic linkages in xylans.</text>
        <dbReference type="EC" id="3.2.1.8"/>
    </reaction>
</comment>
<evidence type="ECO:0000256" key="10">
    <source>
        <dbReference type="SAM" id="SignalP"/>
    </source>
</evidence>
<dbReference type="InterPro" id="IPR044846">
    <property type="entry name" value="GH10"/>
</dbReference>
<keyword evidence="8 9" id="KW-0624">Polysaccharide degradation</keyword>
<reference evidence="12 13" key="1">
    <citation type="submission" date="2016-10" db="EMBL/GenBank/DDBJ databases">
        <authorList>
            <person name="de Groot N.N."/>
        </authorList>
    </citation>
    <scope>NUCLEOTIDE SEQUENCE [LARGE SCALE GENOMIC DNA]</scope>
    <source>
        <strain evidence="12 13">DSM 24956</strain>
    </source>
</reference>
<evidence type="ECO:0000256" key="5">
    <source>
        <dbReference type="ARBA" id="ARBA00022801"/>
    </source>
</evidence>
<dbReference type="GO" id="GO:0031176">
    <property type="term" value="F:endo-1,4-beta-xylanase activity"/>
    <property type="evidence" value="ECO:0007669"/>
    <property type="project" value="UniProtKB-EC"/>
</dbReference>
<comment type="similarity">
    <text evidence="2 9">Belongs to the glycosyl hydrolase 10 (cellulase F) family.</text>
</comment>
<dbReference type="AlphaFoldDB" id="A0A1H2VPW9"/>
<dbReference type="Proteomes" id="UP000199595">
    <property type="component" value="Unassembled WGS sequence"/>
</dbReference>
<evidence type="ECO:0000256" key="8">
    <source>
        <dbReference type="ARBA" id="ARBA00023326"/>
    </source>
</evidence>
<dbReference type="PRINTS" id="PR00134">
    <property type="entry name" value="GLHYDRLASE10"/>
</dbReference>
<gene>
    <name evidence="12" type="ORF">SAMN05444411_10211</name>
</gene>
<feature type="signal peptide" evidence="10">
    <location>
        <begin position="1"/>
        <end position="21"/>
    </location>
</feature>
<keyword evidence="7 9" id="KW-0326">Glycosidase</keyword>
<dbReference type="STRING" id="762486.SAMN05444411_10211"/>
<evidence type="ECO:0000256" key="6">
    <source>
        <dbReference type="ARBA" id="ARBA00023277"/>
    </source>
</evidence>
<protein>
    <recommendedName>
        <fullName evidence="9">Beta-xylanase</fullName>
        <ecNumber evidence="9">3.2.1.8</ecNumber>
    </recommendedName>
</protein>
<dbReference type="EC" id="3.2.1.8" evidence="9"/>
<keyword evidence="5 9" id="KW-0378">Hydrolase</keyword>
<name>A0A1H2VPW9_9FLAO</name>
<evidence type="ECO:0000256" key="7">
    <source>
        <dbReference type="ARBA" id="ARBA00023295"/>
    </source>
</evidence>
<proteinExistence type="inferred from homology"/>
<dbReference type="SMART" id="SM00633">
    <property type="entry name" value="Glyco_10"/>
    <property type="match status" value="1"/>
</dbReference>
<keyword evidence="3 12" id="KW-0858">Xylan degradation</keyword>
<evidence type="ECO:0000313" key="13">
    <source>
        <dbReference type="Proteomes" id="UP000199595"/>
    </source>
</evidence>
<dbReference type="EMBL" id="FNNJ01000002">
    <property type="protein sequence ID" value="SDW70353.1"/>
    <property type="molecule type" value="Genomic_DNA"/>
</dbReference>
<dbReference type="GO" id="GO:0045493">
    <property type="term" value="P:xylan catabolic process"/>
    <property type="evidence" value="ECO:0007669"/>
    <property type="project" value="UniProtKB-KW"/>
</dbReference>
<evidence type="ECO:0000259" key="11">
    <source>
        <dbReference type="PROSITE" id="PS51760"/>
    </source>
</evidence>
<dbReference type="SUPFAM" id="SSF51445">
    <property type="entry name" value="(Trans)glycosidases"/>
    <property type="match status" value="1"/>
</dbReference>
<evidence type="ECO:0000256" key="9">
    <source>
        <dbReference type="RuleBase" id="RU361174"/>
    </source>
</evidence>
<dbReference type="InterPro" id="IPR013783">
    <property type="entry name" value="Ig-like_fold"/>
</dbReference>
<evidence type="ECO:0000256" key="1">
    <source>
        <dbReference type="ARBA" id="ARBA00000681"/>
    </source>
</evidence>
<keyword evidence="6 9" id="KW-0119">Carbohydrate metabolism</keyword>
<keyword evidence="4 10" id="KW-0732">Signal</keyword>
<dbReference type="OrthoDB" id="9809277at2"/>
<dbReference type="PROSITE" id="PS51257">
    <property type="entry name" value="PROKAR_LIPOPROTEIN"/>
    <property type="match status" value="1"/>
</dbReference>
<evidence type="ECO:0000256" key="2">
    <source>
        <dbReference type="ARBA" id="ARBA00007495"/>
    </source>
</evidence>
<organism evidence="12 13">
    <name type="scientific">Lutibacter oricola</name>
    <dbReference type="NCBI Taxonomy" id="762486"/>
    <lineage>
        <taxon>Bacteria</taxon>
        <taxon>Pseudomonadati</taxon>
        <taxon>Bacteroidota</taxon>
        <taxon>Flavobacteriia</taxon>
        <taxon>Flavobacteriales</taxon>
        <taxon>Flavobacteriaceae</taxon>
        <taxon>Lutibacter</taxon>
    </lineage>
</organism>
<keyword evidence="13" id="KW-1185">Reference proteome</keyword>
<dbReference type="PANTHER" id="PTHR31490">
    <property type="entry name" value="GLYCOSYL HYDROLASE"/>
    <property type="match status" value="1"/>
</dbReference>
<dbReference type="PROSITE" id="PS51760">
    <property type="entry name" value="GH10_2"/>
    <property type="match status" value="1"/>
</dbReference>
<feature type="domain" description="GH10" evidence="11">
    <location>
        <begin position="130"/>
        <end position="450"/>
    </location>
</feature>
<evidence type="ECO:0000313" key="12">
    <source>
        <dbReference type="EMBL" id="SDW70353.1"/>
    </source>
</evidence>